<proteinExistence type="predicted"/>
<organism evidence="1">
    <name type="scientific">viral metagenome</name>
    <dbReference type="NCBI Taxonomy" id="1070528"/>
    <lineage>
        <taxon>unclassified sequences</taxon>
        <taxon>metagenomes</taxon>
        <taxon>organismal metagenomes</taxon>
    </lineage>
</organism>
<evidence type="ECO:0000313" key="1">
    <source>
        <dbReference type="EMBL" id="QJA58441.1"/>
    </source>
</evidence>
<sequence>MKTGGHLKIKSMGTNVLGVVLEGNPKKTEPIHFRVVLPFGDVDIVRTTNNEYRIHTRINRPNDGDDPYRAFGKFTDARIDIIGKHAADCNAGDFKHPDMYHQAVRIAPVD</sequence>
<accession>A0A6M3IMG9</accession>
<dbReference type="AlphaFoldDB" id="A0A6M3IMG9"/>
<name>A0A6M3IMG9_9ZZZZ</name>
<protein>
    <submittedName>
        <fullName evidence="1">Uncharacterized protein</fullName>
    </submittedName>
</protein>
<gene>
    <name evidence="1" type="ORF">MM415B01448_0013</name>
</gene>
<dbReference type="EMBL" id="MT141324">
    <property type="protein sequence ID" value="QJA58441.1"/>
    <property type="molecule type" value="Genomic_DNA"/>
</dbReference>
<reference evidence="1" key="1">
    <citation type="submission" date="2020-03" db="EMBL/GenBank/DDBJ databases">
        <title>The deep terrestrial virosphere.</title>
        <authorList>
            <person name="Holmfeldt K."/>
            <person name="Nilsson E."/>
            <person name="Simone D."/>
            <person name="Lopez-Fernandez M."/>
            <person name="Wu X."/>
            <person name="de Brujin I."/>
            <person name="Lundin D."/>
            <person name="Andersson A."/>
            <person name="Bertilsson S."/>
            <person name="Dopson M."/>
        </authorList>
    </citation>
    <scope>NUCLEOTIDE SEQUENCE</scope>
    <source>
        <strain evidence="1">MM415B01448</strain>
    </source>
</reference>